<comment type="caution">
    <text evidence="1">The sequence shown here is derived from an EMBL/GenBank/DDBJ whole genome shotgun (WGS) entry which is preliminary data.</text>
</comment>
<protein>
    <submittedName>
        <fullName evidence="1">DUF2993 domain-containing protein</fullName>
    </submittedName>
</protein>
<gene>
    <name evidence="1" type="ORF">JF543_07425</name>
</gene>
<sequence>MTDTAAVGRARRRARWPWVVLVVVTLLAVFVVAAEVIARAVVPATVRGLVIDALDLPADQQLDVETQGVLLPQLLGGTLDELRLSSDQVTIGGVTGAAQVTATQVPLRGGSLAGAEGTVIIDQSQFAGLLERVELPITEITLDEPDVTVHGGISVLGAEIPLALTMTPGADDGDLMLTPIAVEVAGAEVDLQRLAGMFGDIGAALAGPQRVCIADQLPTGITLTGLRIDGTSVVAEISADGRIAVDEALLEPGVCP</sequence>
<proteinExistence type="predicted"/>
<accession>A0A939IRI2</accession>
<dbReference type="AlphaFoldDB" id="A0A939IRI2"/>
<name>A0A939IRI2_9MICO</name>
<reference evidence="1" key="1">
    <citation type="submission" date="2020-12" db="EMBL/GenBank/DDBJ databases">
        <title>PHA producing bacteria isolated from mangrove.</title>
        <authorList>
            <person name="Zheng W."/>
            <person name="Yu S."/>
            <person name="Huang Y."/>
        </authorList>
    </citation>
    <scope>NUCLEOTIDE SEQUENCE</scope>
    <source>
        <strain evidence="1">GN8-5</strain>
    </source>
</reference>
<evidence type="ECO:0000313" key="1">
    <source>
        <dbReference type="EMBL" id="MBN8205790.1"/>
    </source>
</evidence>
<dbReference type="Proteomes" id="UP000664385">
    <property type="component" value="Unassembled WGS sequence"/>
</dbReference>
<organism evidence="1 2">
    <name type="scientific">Microbacterium esteraromaticum</name>
    <dbReference type="NCBI Taxonomy" id="57043"/>
    <lineage>
        <taxon>Bacteria</taxon>
        <taxon>Bacillati</taxon>
        <taxon>Actinomycetota</taxon>
        <taxon>Actinomycetes</taxon>
        <taxon>Micrococcales</taxon>
        <taxon>Microbacteriaceae</taxon>
        <taxon>Microbacterium</taxon>
    </lineage>
</organism>
<evidence type="ECO:0000313" key="2">
    <source>
        <dbReference type="Proteomes" id="UP000664385"/>
    </source>
</evidence>
<dbReference type="EMBL" id="JAEMWU010000001">
    <property type="protein sequence ID" value="MBN8205790.1"/>
    <property type="molecule type" value="Genomic_DNA"/>
</dbReference>
<dbReference type="RefSeq" id="WP_206823544.1">
    <property type="nucleotide sequence ID" value="NZ_JAEMWU010000001.1"/>
</dbReference>